<comment type="caution">
    <text evidence="2">The sequence shown here is derived from an EMBL/GenBank/DDBJ whole genome shotgun (WGS) entry which is preliminary data.</text>
</comment>
<feature type="compositionally biased region" description="Low complexity" evidence="1">
    <location>
        <begin position="338"/>
        <end position="357"/>
    </location>
</feature>
<dbReference type="EMBL" id="JBBKAM010000002">
    <property type="protein sequence ID" value="MEJ8643864.1"/>
    <property type="molecule type" value="Genomic_DNA"/>
</dbReference>
<evidence type="ECO:0000313" key="2">
    <source>
        <dbReference type="EMBL" id="MEJ8643864.1"/>
    </source>
</evidence>
<protein>
    <submittedName>
        <fullName evidence="2">Uncharacterized protein</fullName>
    </submittedName>
</protein>
<dbReference type="Proteomes" id="UP001382904">
    <property type="component" value="Unassembled WGS sequence"/>
</dbReference>
<sequence length="380" mass="39845">MATLEPAQVHARLDAISHALVHMAPVMLYVGERCYSNLGRFSNLPGRSLAPGAEGSVLTALRDTPVPRWKAEDATFVACMHALISSGSPVRAEEFNGIQLAPDVLREFLRERISAYGEPLPDTRGLPAGAALDLLSGACARARAALVADGAVFYREINGASLHKRERRMAEPVTWAELPPELTALLAEAAGLPFPYAAGPEELGSYTRSLVERVTAGPVPAGFTTAYEGFLHRFFETVAEALDCDVVMGAAPRTSSSCTAPCPPSAGRPWPPGTSTAAWRRAVPSARGSARTGPPWPPPCPRTAPACATTPGTTCRTACRGRTRSRAETTGSSRRGCPTSPTGPTSTTPATSPSGSATRCACRWASCWRAASGPACTTCG</sequence>
<proteinExistence type="predicted"/>
<evidence type="ECO:0000256" key="1">
    <source>
        <dbReference type="SAM" id="MobiDB-lite"/>
    </source>
</evidence>
<gene>
    <name evidence="2" type="ORF">WKI68_25830</name>
</gene>
<feature type="region of interest" description="Disordered" evidence="1">
    <location>
        <begin position="326"/>
        <end position="357"/>
    </location>
</feature>
<organism evidence="2 3">
    <name type="scientific">Streptomyces caledonius</name>
    <dbReference type="NCBI Taxonomy" id="3134107"/>
    <lineage>
        <taxon>Bacteria</taxon>
        <taxon>Bacillati</taxon>
        <taxon>Actinomycetota</taxon>
        <taxon>Actinomycetes</taxon>
        <taxon>Kitasatosporales</taxon>
        <taxon>Streptomycetaceae</taxon>
        <taxon>Streptomyces</taxon>
    </lineage>
</organism>
<feature type="compositionally biased region" description="Pro residues" evidence="1">
    <location>
        <begin position="261"/>
        <end position="272"/>
    </location>
</feature>
<name>A0ABU8U7K6_9ACTN</name>
<evidence type="ECO:0000313" key="3">
    <source>
        <dbReference type="Proteomes" id="UP001382904"/>
    </source>
</evidence>
<feature type="region of interest" description="Disordered" evidence="1">
    <location>
        <begin position="255"/>
        <end position="276"/>
    </location>
</feature>
<accession>A0ABU8U7K6</accession>
<reference evidence="2 3" key="1">
    <citation type="submission" date="2024-03" db="EMBL/GenBank/DDBJ databases">
        <title>Novel Streptomyces species of biotechnological and ecological value are a feature of Machair soil.</title>
        <authorList>
            <person name="Prole J.R."/>
            <person name="Goodfellow M."/>
            <person name="Allenby N."/>
            <person name="Ward A.C."/>
        </authorList>
    </citation>
    <scope>NUCLEOTIDE SEQUENCE [LARGE SCALE GENOMIC DNA]</scope>
    <source>
        <strain evidence="2 3">MS1.HAVA.3</strain>
    </source>
</reference>
<keyword evidence="3" id="KW-1185">Reference proteome</keyword>